<dbReference type="SUPFAM" id="SSF53067">
    <property type="entry name" value="Actin-like ATPase domain"/>
    <property type="match status" value="2"/>
</dbReference>
<dbReference type="PANTHER" id="PTHR43190">
    <property type="entry name" value="N-ACETYL-D-GLUCOSAMINE KINASE"/>
    <property type="match status" value="1"/>
</dbReference>
<feature type="domain" description="ATPase BadF/BadG/BcrA/BcrD type" evidence="1">
    <location>
        <begin position="22"/>
        <end position="269"/>
    </location>
</feature>
<organism evidence="2 3">
    <name type="scientific">Rheinheimera tilapiae</name>
    <dbReference type="NCBI Taxonomy" id="875043"/>
    <lineage>
        <taxon>Bacteria</taxon>
        <taxon>Pseudomonadati</taxon>
        <taxon>Pseudomonadota</taxon>
        <taxon>Gammaproteobacteria</taxon>
        <taxon>Chromatiales</taxon>
        <taxon>Chromatiaceae</taxon>
        <taxon>Rheinheimera</taxon>
    </lineage>
</organism>
<proteinExistence type="predicted"/>
<accession>A0ABV6B950</accession>
<dbReference type="InterPro" id="IPR043129">
    <property type="entry name" value="ATPase_NBD"/>
</dbReference>
<gene>
    <name evidence="2" type="ORF">ACFFJP_03680</name>
</gene>
<dbReference type="CDD" id="cd24082">
    <property type="entry name" value="ASKHA_NBD_GspK-like"/>
    <property type="match status" value="1"/>
</dbReference>
<dbReference type="Pfam" id="PF01869">
    <property type="entry name" value="BcrAD_BadFG"/>
    <property type="match status" value="1"/>
</dbReference>
<evidence type="ECO:0000313" key="2">
    <source>
        <dbReference type="EMBL" id="MFC0047391.1"/>
    </source>
</evidence>
<dbReference type="RefSeq" id="WP_377240641.1">
    <property type="nucleotide sequence ID" value="NZ_JBHLXP010000001.1"/>
</dbReference>
<dbReference type="Gene3D" id="3.30.420.40">
    <property type="match status" value="2"/>
</dbReference>
<keyword evidence="3" id="KW-1185">Reference proteome</keyword>
<dbReference type="EMBL" id="JBHLXP010000001">
    <property type="protein sequence ID" value="MFC0047391.1"/>
    <property type="molecule type" value="Genomic_DNA"/>
</dbReference>
<name>A0ABV6B950_9GAMM</name>
<comment type="caution">
    <text evidence="2">The sequence shown here is derived from an EMBL/GenBank/DDBJ whole genome shotgun (WGS) entry which is preliminary data.</text>
</comment>
<evidence type="ECO:0000259" key="1">
    <source>
        <dbReference type="Pfam" id="PF01869"/>
    </source>
</evidence>
<dbReference type="PANTHER" id="PTHR43190:SF3">
    <property type="entry name" value="N-ACETYL-D-GLUCOSAMINE KINASE"/>
    <property type="match status" value="1"/>
</dbReference>
<sequence>MNSIATALSKHPRAADSLPVGIGIDGGGSHCRAWVFNAKGQVLGQGQSGPANPVGGLTESFAAITDAAVAALQDAALSPGMLAQLPLAAGLAGLHLPQFYQQFQQWQHPFASLHLTTDLQIAAYGVHQQQDGAVVILGTGFSALASVGLDRIELGGYGFPINCNASGSWFGLEAVKAVLLARDGLAPATVLTERLPDAETSASLANQYLGQGPAVYARLAPLVLQAALDGDAVALRIRAEAVQFVELVVRRLLAVGAPAVGLVGGIAGQLVPLLEPSLPCHFVANAGERGSWCWLSQQLAELPA</sequence>
<dbReference type="InterPro" id="IPR052519">
    <property type="entry name" value="Euk-type_GlcNAc_Kinase"/>
</dbReference>
<dbReference type="Proteomes" id="UP001589813">
    <property type="component" value="Unassembled WGS sequence"/>
</dbReference>
<protein>
    <submittedName>
        <fullName evidence="2">BadF/BadG/BcrA/BcrD ATPase family protein</fullName>
    </submittedName>
</protein>
<evidence type="ECO:0000313" key="3">
    <source>
        <dbReference type="Proteomes" id="UP001589813"/>
    </source>
</evidence>
<reference evidence="2 3" key="1">
    <citation type="submission" date="2024-09" db="EMBL/GenBank/DDBJ databases">
        <authorList>
            <person name="Sun Q."/>
            <person name="Mori K."/>
        </authorList>
    </citation>
    <scope>NUCLEOTIDE SEQUENCE [LARGE SCALE GENOMIC DNA]</scope>
    <source>
        <strain evidence="2 3">KCTC 23315</strain>
    </source>
</reference>
<dbReference type="InterPro" id="IPR002731">
    <property type="entry name" value="ATPase_BadF"/>
</dbReference>